<gene>
    <name evidence="1" type="ORF">A9309_06375</name>
</gene>
<evidence type="ECO:0000313" key="1">
    <source>
        <dbReference type="EMBL" id="OBX63126.1"/>
    </source>
</evidence>
<comment type="caution">
    <text evidence="1">The sequence shown here is derived from an EMBL/GenBank/DDBJ whole genome shotgun (WGS) entry which is preliminary data.</text>
</comment>
<sequence length="76" mass="8883">MKSHQKVQLLIMNNKQKLCQHKHRVQLYALFYLDSSRACLPLVFAMKNACLKNQGNLPFFKEKTKAESLLSDKFLL</sequence>
<reference evidence="1 2" key="1">
    <citation type="submission" date="2016-06" db="EMBL/GenBank/DDBJ databases">
        <title>Draft genome of Moraxella lacunata CCUG 57757A.</title>
        <authorList>
            <person name="Salva-Serra F."/>
            <person name="Engstrom-Jakobsson H."/>
            <person name="Thorell K."/>
            <person name="Gonzales-Siles L."/>
            <person name="Karlsson R."/>
            <person name="Boulund F."/>
            <person name="Engstrand L."/>
            <person name="Kristiansson E."/>
            <person name="Moore E."/>
        </authorList>
    </citation>
    <scope>NUCLEOTIDE SEQUENCE [LARGE SCALE GENOMIC DNA]</scope>
    <source>
        <strain evidence="1 2">CCUG 57757A</strain>
    </source>
</reference>
<organism evidence="1 2">
    <name type="scientific">Moraxella lacunata</name>
    <dbReference type="NCBI Taxonomy" id="477"/>
    <lineage>
        <taxon>Bacteria</taxon>
        <taxon>Pseudomonadati</taxon>
        <taxon>Pseudomonadota</taxon>
        <taxon>Gammaproteobacteria</taxon>
        <taxon>Moraxellales</taxon>
        <taxon>Moraxellaceae</taxon>
        <taxon>Moraxella</taxon>
    </lineage>
</organism>
<accession>A0A1B8Q2I8</accession>
<dbReference type="RefSeq" id="WP_065255274.1">
    <property type="nucleotide sequence ID" value="NZ_JBPAGO010000002.1"/>
</dbReference>
<dbReference type="Proteomes" id="UP000092607">
    <property type="component" value="Unassembled WGS sequence"/>
</dbReference>
<evidence type="ECO:0000313" key="2">
    <source>
        <dbReference type="Proteomes" id="UP000092607"/>
    </source>
</evidence>
<proteinExistence type="predicted"/>
<name>A0A1B8Q2I8_MORLA</name>
<protein>
    <submittedName>
        <fullName evidence="1">Uncharacterized protein</fullName>
    </submittedName>
</protein>
<dbReference type="EMBL" id="LZMS01000054">
    <property type="protein sequence ID" value="OBX63126.1"/>
    <property type="molecule type" value="Genomic_DNA"/>
</dbReference>
<dbReference type="AlphaFoldDB" id="A0A1B8Q2I8"/>